<dbReference type="PANTHER" id="PTHR43675">
    <property type="entry name" value="ARSENITE METHYLTRANSFERASE"/>
    <property type="match status" value="1"/>
</dbReference>
<dbReference type="Proteomes" id="UP000749559">
    <property type="component" value="Unassembled WGS sequence"/>
</dbReference>
<dbReference type="EMBL" id="CAIIXF020000008">
    <property type="protein sequence ID" value="CAH1792661.1"/>
    <property type="molecule type" value="Genomic_DNA"/>
</dbReference>
<dbReference type="PANTHER" id="PTHR43675:SF1">
    <property type="entry name" value="RIKEN CDNA 2700097O09 GENE"/>
    <property type="match status" value="1"/>
</dbReference>
<dbReference type="InterPro" id="IPR026669">
    <property type="entry name" value="Arsenite_MeTrfase-like"/>
</dbReference>
<organism evidence="1 2">
    <name type="scientific">Owenia fusiformis</name>
    <name type="common">Polychaete worm</name>
    <dbReference type="NCBI Taxonomy" id="6347"/>
    <lineage>
        <taxon>Eukaryota</taxon>
        <taxon>Metazoa</taxon>
        <taxon>Spiralia</taxon>
        <taxon>Lophotrochozoa</taxon>
        <taxon>Annelida</taxon>
        <taxon>Polychaeta</taxon>
        <taxon>Sedentaria</taxon>
        <taxon>Canalipalpata</taxon>
        <taxon>Sabellida</taxon>
        <taxon>Oweniida</taxon>
        <taxon>Oweniidae</taxon>
        <taxon>Owenia</taxon>
    </lineage>
</organism>
<dbReference type="AlphaFoldDB" id="A0A8J1UNE9"/>
<gene>
    <name evidence="1" type="ORF">OFUS_LOCUS17604</name>
</gene>
<reference evidence="1" key="1">
    <citation type="submission" date="2022-03" db="EMBL/GenBank/DDBJ databases">
        <authorList>
            <person name="Martin C."/>
        </authorList>
    </citation>
    <scope>NUCLEOTIDE SEQUENCE</scope>
</reference>
<evidence type="ECO:0000313" key="1">
    <source>
        <dbReference type="EMBL" id="CAH1792661.1"/>
    </source>
</evidence>
<evidence type="ECO:0000313" key="2">
    <source>
        <dbReference type="Proteomes" id="UP000749559"/>
    </source>
</evidence>
<dbReference type="OrthoDB" id="15794at2759"/>
<keyword evidence="2" id="KW-1185">Reference proteome</keyword>
<sequence length="315" mass="35109">MNLQEAVTEFNGIVSRLKPEILPLFLVKLKNSYCSDSNLSEMCSSNEDRMMASIQTDIRKLVPLDALAPGETLVPPGAQIEDCDAATSLHVDAFLYDEDTLDTLVDEGKISRNFCTKCGSHEVKPLTFLSHSASLQQVKFIFQHLVPRLEGKTVLDIGSRLGAVLYGAYYYSSASRIIGVEMNEFFHGLQSDVVQRYNMSDRVSVICADICTQLEAIQSADVVIMNNVFEFFASKDIQSKIWGLLYENIRKKGTIVITSPSLEESLYKLGITIDIGTWLKPSPMEEYLAAGNFILFGSEDSDDSDLANIHMYRVL</sequence>
<protein>
    <submittedName>
        <fullName evidence="1">Uncharacterized protein</fullName>
    </submittedName>
</protein>
<proteinExistence type="predicted"/>
<dbReference type="Gene3D" id="3.40.50.150">
    <property type="entry name" value="Vaccinia Virus protein VP39"/>
    <property type="match status" value="1"/>
</dbReference>
<dbReference type="InterPro" id="IPR029063">
    <property type="entry name" value="SAM-dependent_MTases_sf"/>
</dbReference>
<accession>A0A8J1UNE9</accession>
<dbReference type="CDD" id="cd02440">
    <property type="entry name" value="AdoMet_MTases"/>
    <property type="match status" value="1"/>
</dbReference>
<comment type="caution">
    <text evidence="1">The sequence shown here is derived from an EMBL/GenBank/DDBJ whole genome shotgun (WGS) entry which is preliminary data.</text>
</comment>
<name>A0A8J1UNE9_OWEFU</name>
<dbReference type="GO" id="GO:0008168">
    <property type="term" value="F:methyltransferase activity"/>
    <property type="evidence" value="ECO:0007669"/>
    <property type="project" value="TreeGrafter"/>
</dbReference>
<dbReference type="SUPFAM" id="SSF53335">
    <property type="entry name" value="S-adenosyl-L-methionine-dependent methyltransferases"/>
    <property type="match status" value="1"/>
</dbReference>